<evidence type="ECO:0000256" key="3">
    <source>
        <dbReference type="ARBA" id="ARBA00004906"/>
    </source>
</evidence>
<evidence type="ECO:0000256" key="9">
    <source>
        <dbReference type="ARBA" id="ARBA00022833"/>
    </source>
</evidence>
<keyword evidence="12 15" id="KW-0539">Nucleus</keyword>
<dbReference type="InterPro" id="IPR013956">
    <property type="entry name" value="E3_ubiquit_lig_Bre1"/>
</dbReference>
<gene>
    <name evidence="19" type="ORF">FB45DRAFT_189839</name>
</gene>
<evidence type="ECO:0000313" key="20">
    <source>
        <dbReference type="Proteomes" id="UP001221142"/>
    </source>
</evidence>
<evidence type="ECO:0000256" key="7">
    <source>
        <dbReference type="ARBA" id="ARBA00022771"/>
    </source>
</evidence>
<dbReference type="PANTHER" id="PTHR23163">
    <property type="entry name" value="RING FINGER PROTEIN-RELATED"/>
    <property type="match status" value="1"/>
</dbReference>
<keyword evidence="6 15" id="KW-0479">Metal-binding</keyword>
<dbReference type="InterPro" id="IPR001841">
    <property type="entry name" value="Znf_RING"/>
</dbReference>
<dbReference type="InterPro" id="IPR018957">
    <property type="entry name" value="Znf_C3HC4_RING-type"/>
</dbReference>
<evidence type="ECO:0000259" key="18">
    <source>
        <dbReference type="PROSITE" id="PS50089"/>
    </source>
</evidence>
<protein>
    <recommendedName>
        <fullName evidence="15">E3 ubiquitin protein ligase</fullName>
        <ecNumber evidence="15">2.3.2.27</ecNumber>
    </recommendedName>
</protein>
<comment type="pathway">
    <text evidence="3 15">Protein modification; protein ubiquitination.</text>
</comment>
<dbReference type="InterPro" id="IPR058643">
    <property type="entry name" value="BRE1-like_CC"/>
</dbReference>
<feature type="coiled-coil region" evidence="16">
    <location>
        <begin position="369"/>
        <end position="400"/>
    </location>
</feature>
<dbReference type="GO" id="GO:0061630">
    <property type="term" value="F:ubiquitin protein ligase activity"/>
    <property type="evidence" value="ECO:0007669"/>
    <property type="project" value="UniProtKB-EC"/>
</dbReference>
<evidence type="ECO:0000256" key="5">
    <source>
        <dbReference type="ARBA" id="ARBA00022679"/>
    </source>
</evidence>
<dbReference type="Proteomes" id="UP001221142">
    <property type="component" value="Unassembled WGS sequence"/>
</dbReference>
<comment type="function">
    <text evidence="13">E3 ubiquitin-protein ligase that mediates monoubiquitination of histone H2B to form H2BK123ub1. H2BK123ub1 gives a specific tag for epigenetic transcriptional activation and is also a prerequisite for H3K4me and H3K79me formation.</text>
</comment>
<dbReference type="GO" id="GO:0005634">
    <property type="term" value="C:nucleus"/>
    <property type="evidence" value="ECO:0007669"/>
    <property type="project" value="UniProtKB-SubCell"/>
</dbReference>
<dbReference type="InterPro" id="IPR013083">
    <property type="entry name" value="Znf_RING/FYVE/PHD"/>
</dbReference>
<feature type="coiled-coil region" evidence="16">
    <location>
        <begin position="171"/>
        <end position="219"/>
    </location>
</feature>
<evidence type="ECO:0000256" key="17">
    <source>
        <dbReference type="SAM" id="MobiDB-lite"/>
    </source>
</evidence>
<evidence type="ECO:0000256" key="2">
    <source>
        <dbReference type="ARBA" id="ARBA00004123"/>
    </source>
</evidence>
<dbReference type="EC" id="2.3.2.27" evidence="15"/>
<dbReference type="GO" id="GO:0008270">
    <property type="term" value="F:zinc ion binding"/>
    <property type="evidence" value="ECO:0007669"/>
    <property type="project" value="UniProtKB-KW"/>
</dbReference>
<dbReference type="GO" id="GO:0033503">
    <property type="term" value="C:HULC complex"/>
    <property type="evidence" value="ECO:0007669"/>
    <property type="project" value="TreeGrafter"/>
</dbReference>
<dbReference type="PROSITE" id="PS00518">
    <property type="entry name" value="ZF_RING_1"/>
    <property type="match status" value="1"/>
</dbReference>
<evidence type="ECO:0000256" key="8">
    <source>
        <dbReference type="ARBA" id="ARBA00022786"/>
    </source>
</evidence>
<keyword evidence="10 15" id="KW-0156">Chromatin regulator</keyword>
<name>A0AAD7CEU8_9AGAR</name>
<evidence type="ECO:0000256" key="6">
    <source>
        <dbReference type="ARBA" id="ARBA00022723"/>
    </source>
</evidence>
<dbReference type="CDD" id="cd16499">
    <property type="entry name" value="RING-HC_Bre1-like"/>
    <property type="match status" value="1"/>
</dbReference>
<comment type="caution">
    <text evidence="19">The sequence shown here is derived from an EMBL/GenBank/DDBJ whole genome shotgun (WGS) entry which is preliminary data.</text>
</comment>
<comment type="catalytic activity">
    <reaction evidence="1 15">
        <text>S-ubiquitinyl-[E2 ubiquitin-conjugating enzyme]-L-cysteine + [acceptor protein]-L-lysine = [E2 ubiquitin-conjugating enzyme]-L-cysteine + N(6)-ubiquitinyl-[acceptor protein]-L-lysine.</text>
        <dbReference type="EC" id="2.3.2.27"/>
    </reaction>
</comment>
<dbReference type="AlphaFoldDB" id="A0AAD7CEU8"/>
<feature type="compositionally biased region" description="Basic and acidic residues" evidence="17">
    <location>
        <begin position="235"/>
        <end position="245"/>
    </location>
</feature>
<accession>A0AAD7CEU8</accession>
<evidence type="ECO:0000256" key="15">
    <source>
        <dbReference type="RuleBase" id="RU365038"/>
    </source>
</evidence>
<feature type="region of interest" description="Disordered" evidence="17">
    <location>
        <begin position="223"/>
        <end position="263"/>
    </location>
</feature>
<dbReference type="Pfam" id="PF26095">
    <property type="entry name" value="CC_Bre1"/>
    <property type="match status" value="1"/>
</dbReference>
<evidence type="ECO:0000256" key="10">
    <source>
        <dbReference type="ARBA" id="ARBA00022853"/>
    </source>
</evidence>
<dbReference type="EMBL" id="JARKIF010000002">
    <property type="protein sequence ID" value="KAJ7647129.1"/>
    <property type="molecule type" value="Genomic_DNA"/>
</dbReference>
<keyword evidence="8 15" id="KW-0833">Ubl conjugation pathway</keyword>
<dbReference type="Gene3D" id="3.30.40.10">
    <property type="entry name" value="Zinc/RING finger domain, C3HC4 (zinc finger)"/>
    <property type="match status" value="1"/>
</dbReference>
<dbReference type="InterPro" id="IPR017907">
    <property type="entry name" value="Znf_RING_CS"/>
</dbReference>
<feature type="domain" description="RING-type" evidence="18">
    <location>
        <begin position="760"/>
        <end position="800"/>
    </location>
</feature>
<evidence type="ECO:0000256" key="16">
    <source>
        <dbReference type="SAM" id="Coils"/>
    </source>
</evidence>
<keyword evidence="7 14" id="KW-0863">Zinc-finger</keyword>
<evidence type="ECO:0000256" key="4">
    <source>
        <dbReference type="ARBA" id="ARBA00005555"/>
    </source>
</evidence>
<reference evidence="19" key="1">
    <citation type="submission" date="2023-03" db="EMBL/GenBank/DDBJ databases">
        <title>Massive genome expansion in bonnet fungi (Mycena s.s.) driven by repeated elements and novel gene families across ecological guilds.</title>
        <authorList>
            <consortium name="Lawrence Berkeley National Laboratory"/>
            <person name="Harder C.B."/>
            <person name="Miyauchi S."/>
            <person name="Viragh M."/>
            <person name="Kuo A."/>
            <person name="Thoen E."/>
            <person name="Andreopoulos B."/>
            <person name="Lu D."/>
            <person name="Skrede I."/>
            <person name="Drula E."/>
            <person name="Henrissat B."/>
            <person name="Morin E."/>
            <person name="Kohler A."/>
            <person name="Barry K."/>
            <person name="LaButti K."/>
            <person name="Morin E."/>
            <person name="Salamov A."/>
            <person name="Lipzen A."/>
            <person name="Mereny Z."/>
            <person name="Hegedus B."/>
            <person name="Baldrian P."/>
            <person name="Stursova M."/>
            <person name="Weitz H."/>
            <person name="Taylor A."/>
            <person name="Grigoriev I.V."/>
            <person name="Nagy L.G."/>
            <person name="Martin F."/>
            <person name="Kauserud H."/>
        </authorList>
    </citation>
    <scope>NUCLEOTIDE SEQUENCE</scope>
    <source>
        <strain evidence="19">9284</strain>
    </source>
</reference>
<evidence type="ECO:0000313" key="19">
    <source>
        <dbReference type="EMBL" id="KAJ7647129.1"/>
    </source>
</evidence>
<keyword evidence="5 15" id="KW-0808">Transferase</keyword>
<evidence type="ECO:0000256" key="12">
    <source>
        <dbReference type="ARBA" id="ARBA00023242"/>
    </source>
</evidence>
<comment type="similarity">
    <text evidence="4 15">Belongs to the BRE1 family.</text>
</comment>
<comment type="subcellular location">
    <subcellularLocation>
        <location evidence="2 15">Nucleus</location>
    </subcellularLocation>
</comment>
<dbReference type="GO" id="GO:0006325">
    <property type="term" value="P:chromatin organization"/>
    <property type="evidence" value="ECO:0007669"/>
    <property type="project" value="UniProtKB-KW"/>
</dbReference>
<organism evidence="19 20">
    <name type="scientific">Roridomyces roridus</name>
    <dbReference type="NCBI Taxonomy" id="1738132"/>
    <lineage>
        <taxon>Eukaryota</taxon>
        <taxon>Fungi</taxon>
        <taxon>Dikarya</taxon>
        <taxon>Basidiomycota</taxon>
        <taxon>Agaricomycotina</taxon>
        <taxon>Agaricomycetes</taxon>
        <taxon>Agaricomycetidae</taxon>
        <taxon>Agaricales</taxon>
        <taxon>Marasmiineae</taxon>
        <taxon>Mycenaceae</taxon>
        <taxon>Roridomyces</taxon>
    </lineage>
</organism>
<feature type="coiled-coil region" evidence="16">
    <location>
        <begin position="460"/>
        <end position="549"/>
    </location>
</feature>
<keyword evidence="11 15" id="KW-0175">Coiled coil</keyword>
<evidence type="ECO:0000256" key="14">
    <source>
        <dbReference type="PROSITE-ProRule" id="PRU00175"/>
    </source>
</evidence>
<sequence length="814" mass="92101">MESKKRPHAQEASVSVSKKRILAGANGAPYVNGSAPESEEPADLDNLEMFRKEAIYRRMKHYSREHDRSQSRIIELERRKNACEAGLAAMAACWSQLVEAIRLLAKPEDLPPNSPNTQDIFDLSSHISDDDAPDLVSALEDNMNATRNLVTKFVSLGNASRVSGGDAYTRCQKAQTECAALRSEMQLLNRKLRDSEDQKSRYHEQLLAAENAADRLRSNTVIAVKQRSEPVMPDSPHEGTEEQKKPSSPALPAPPPSANGHTGLMHWDERQHLLELREKEVADLRKEIAELTAVNGTLTLDSKAPSQEFISQTPHYKVLLDHASYLMNALSETQAENTRISGELQSALESRQQWQDVVEAEASHVNVELKTLIAKRDTENARLRDQREQQAAELNERKQKDSVKLASMKELQSLAETRSGRIAVLESQLSRHKAQLAAQAGNEDLMHFFFTGQLEDMAYIEDLKNRVTTAEQRAAAVDQTLSIFQDDHPNVVQHMEAEANALQKLAEATAKLEKYESTFGDLSTLPPDVAQLAEKLREQEDEIKRLRLIDAQHNQDKAPVFSELDQLSAAWEALDRQVKSKVFELKEMEDRVVKSGLDKAKSENKFFAAMRDKEAVENERKNLSRNLEKQGKAVERLVESERGLSAQVLNLEKDLGATRKQFESTVMEFGALRREYKELKVLQEAEIKRSGELRTLYMERDQDLLQKKTELQKLTEELSLTKKQFEKQTAKLQERSTGTASSREAELEMELKQTLNVLKCTACKGAEFRNTVLTKCMHTFCRSCVDARLTTRQRKCPACNQPFHLSEVQTIYLQ</sequence>
<dbReference type="PROSITE" id="PS50089">
    <property type="entry name" value="ZF_RING_2"/>
    <property type="match status" value="1"/>
</dbReference>
<dbReference type="Pfam" id="PF00097">
    <property type="entry name" value="zf-C3HC4"/>
    <property type="match status" value="1"/>
</dbReference>
<dbReference type="GO" id="GO:0016567">
    <property type="term" value="P:protein ubiquitination"/>
    <property type="evidence" value="ECO:0007669"/>
    <property type="project" value="UniProtKB-UniRule"/>
</dbReference>
<dbReference type="SMART" id="SM00184">
    <property type="entry name" value="RING"/>
    <property type="match status" value="1"/>
</dbReference>
<keyword evidence="20" id="KW-1185">Reference proteome</keyword>
<dbReference type="SUPFAM" id="SSF57850">
    <property type="entry name" value="RING/U-box"/>
    <property type="match status" value="1"/>
</dbReference>
<evidence type="ECO:0000256" key="13">
    <source>
        <dbReference type="ARBA" id="ARBA00059679"/>
    </source>
</evidence>
<keyword evidence="9 15" id="KW-0862">Zinc</keyword>
<feature type="coiled-coil region" evidence="16">
    <location>
        <begin position="704"/>
        <end position="735"/>
    </location>
</feature>
<proteinExistence type="inferred from homology"/>
<evidence type="ECO:0000256" key="1">
    <source>
        <dbReference type="ARBA" id="ARBA00000900"/>
    </source>
</evidence>
<evidence type="ECO:0000256" key="11">
    <source>
        <dbReference type="ARBA" id="ARBA00023054"/>
    </source>
</evidence>
<dbReference type="Pfam" id="PF08647">
    <property type="entry name" value="BRE1"/>
    <property type="match status" value="1"/>
</dbReference>
<dbReference type="PANTHER" id="PTHR23163:SF0">
    <property type="entry name" value="E3 UBIQUITIN-PROTEIN LIGASE BRE1"/>
    <property type="match status" value="1"/>
</dbReference>